<dbReference type="RefSeq" id="WP_311949998.1">
    <property type="nucleotide sequence ID" value="NZ_JAVLVU010000001.1"/>
</dbReference>
<evidence type="ECO:0000256" key="1">
    <source>
        <dbReference type="SAM" id="MobiDB-lite"/>
    </source>
</evidence>
<feature type="compositionally biased region" description="Basic and acidic residues" evidence="1">
    <location>
        <begin position="39"/>
        <end position="57"/>
    </location>
</feature>
<protein>
    <recommendedName>
        <fullName evidence="4">Lipoprotein</fullName>
    </recommendedName>
</protein>
<feature type="region of interest" description="Disordered" evidence="1">
    <location>
        <begin position="29"/>
        <end position="57"/>
    </location>
</feature>
<evidence type="ECO:0008006" key="4">
    <source>
        <dbReference type="Google" id="ProtNLM"/>
    </source>
</evidence>
<reference evidence="3" key="1">
    <citation type="submission" date="2023-07" db="EMBL/GenBank/DDBJ databases">
        <title>Functional and genomic diversity of the sorghum phyllosphere microbiome.</title>
        <authorList>
            <person name="Shade A."/>
        </authorList>
    </citation>
    <scope>NUCLEOTIDE SEQUENCE [LARGE SCALE GENOMIC DNA]</scope>
    <source>
        <strain evidence="3">SORGH_AS_0422</strain>
    </source>
</reference>
<organism evidence="2 3">
    <name type="scientific">Mucilaginibacter terrae</name>
    <dbReference type="NCBI Taxonomy" id="1955052"/>
    <lineage>
        <taxon>Bacteria</taxon>
        <taxon>Pseudomonadati</taxon>
        <taxon>Bacteroidota</taxon>
        <taxon>Sphingobacteriia</taxon>
        <taxon>Sphingobacteriales</taxon>
        <taxon>Sphingobacteriaceae</taxon>
        <taxon>Mucilaginibacter</taxon>
    </lineage>
</organism>
<evidence type="ECO:0000313" key="3">
    <source>
        <dbReference type="Proteomes" id="UP001258315"/>
    </source>
</evidence>
<dbReference type="EMBL" id="JAVLVU010000001">
    <property type="protein sequence ID" value="MDT3403198.1"/>
    <property type="molecule type" value="Genomic_DNA"/>
</dbReference>
<evidence type="ECO:0000313" key="2">
    <source>
        <dbReference type="EMBL" id="MDT3403198.1"/>
    </source>
</evidence>
<gene>
    <name evidence="2" type="ORF">QE417_002270</name>
</gene>
<proteinExistence type="predicted"/>
<dbReference type="Proteomes" id="UP001258315">
    <property type="component" value="Unassembled WGS sequence"/>
</dbReference>
<comment type="caution">
    <text evidence="2">The sequence shown here is derived from an EMBL/GenBank/DDBJ whole genome shotgun (WGS) entry which is preliminary data.</text>
</comment>
<sequence length="57" mass="6588">MKTPPQKILYLALATTLLMLNSCFLFNRNPNTAQRGKRFPHDSDKPKQEGKKKENNN</sequence>
<name>A0ABU3GTU1_9SPHI</name>
<accession>A0ABU3GTU1</accession>
<keyword evidence="3" id="KW-1185">Reference proteome</keyword>